<dbReference type="Gene3D" id="3.30.1330.30">
    <property type="match status" value="1"/>
</dbReference>
<keyword evidence="2" id="KW-0808">Transferase</keyword>
<reference evidence="4" key="1">
    <citation type="journal article" date="2014" name="Int. J. Syst. Evol. Microbiol.">
        <title>Complete genome sequence of Corynebacterium casei LMG S-19264T (=DSM 44701T), isolated from a smear-ripened cheese.</title>
        <authorList>
            <consortium name="US DOE Joint Genome Institute (JGI-PGF)"/>
            <person name="Walter F."/>
            <person name="Albersmeier A."/>
            <person name="Kalinowski J."/>
            <person name="Ruckert C."/>
        </authorList>
    </citation>
    <scope>NUCLEOTIDE SEQUENCE</scope>
    <source>
        <strain evidence="4">CGMCC 1.15320</strain>
    </source>
</reference>
<comment type="caution">
    <text evidence="4">The sequence shown here is derived from an EMBL/GenBank/DDBJ whole genome shotgun (WGS) entry which is preliminary data.</text>
</comment>
<dbReference type="Proteomes" id="UP000636264">
    <property type="component" value="Unassembled WGS sequence"/>
</dbReference>
<dbReference type="InterPro" id="IPR029028">
    <property type="entry name" value="Alpha/beta_knot_MTases"/>
</dbReference>
<dbReference type="EMBL" id="BMIF01000007">
    <property type="protein sequence ID" value="GGA71076.1"/>
    <property type="molecule type" value="Genomic_DNA"/>
</dbReference>
<reference evidence="4" key="2">
    <citation type="submission" date="2020-09" db="EMBL/GenBank/DDBJ databases">
        <authorList>
            <person name="Sun Q."/>
            <person name="Zhou Y."/>
        </authorList>
    </citation>
    <scope>NUCLEOTIDE SEQUENCE</scope>
    <source>
        <strain evidence="4">CGMCC 1.15320</strain>
    </source>
</reference>
<dbReference type="GO" id="GO:0008173">
    <property type="term" value="F:RNA methyltransferase activity"/>
    <property type="evidence" value="ECO:0007669"/>
    <property type="project" value="InterPro"/>
</dbReference>
<feature type="domain" description="tRNA/rRNA methyltransferase SpoU type" evidence="3">
    <location>
        <begin position="123"/>
        <end position="262"/>
    </location>
</feature>
<dbReference type="SUPFAM" id="SSF55315">
    <property type="entry name" value="L30e-like"/>
    <property type="match status" value="1"/>
</dbReference>
<dbReference type="InterPro" id="IPR029026">
    <property type="entry name" value="tRNA_m1G_MTases_N"/>
</dbReference>
<keyword evidence="5" id="KW-1185">Reference proteome</keyword>
<dbReference type="Gene3D" id="3.40.1280.10">
    <property type="match status" value="1"/>
</dbReference>
<accession>A0A916RXI2</accession>
<dbReference type="Pfam" id="PF00588">
    <property type="entry name" value="SpoU_methylase"/>
    <property type="match status" value="1"/>
</dbReference>
<dbReference type="AlphaFoldDB" id="A0A916RXI2"/>
<sequence length="267" mass="28818">MNRDYILIEDPEDPRIAAYRDIRERDLVGREGKFVAEGKTVLNVLFANARMEAESVFLRENRVDGMTELLAKIPADVPIYVGSGAVMDQIAGFHMHRGVLAIGRRVDSPSVEELLDSLPDEALVVALAGIANHDNMGSIFRNAAAFGVDAIVMDQGSCDPLYRKAIRVSVGAALKVPFAREGSAEAIVDALMARGFDVLAMSPQGALDMADVKPGNRTALLLGAEGPGLPPHLMERLTTVRISMRTDFDSLNVAAASAIALHRLWRG</sequence>
<dbReference type="InterPro" id="IPR001537">
    <property type="entry name" value="SpoU_MeTrfase"/>
</dbReference>
<dbReference type="PANTHER" id="PTHR43191:SF12">
    <property type="entry name" value="RRNA METHYLASE"/>
    <property type="match status" value="1"/>
</dbReference>
<keyword evidence="1 4" id="KW-0489">Methyltransferase</keyword>
<dbReference type="GO" id="GO:0006396">
    <property type="term" value="P:RNA processing"/>
    <property type="evidence" value="ECO:0007669"/>
    <property type="project" value="InterPro"/>
</dbReference>
<name>A0A916RXI2_9HYPH</name>
<gene>
    <name evidence="4" type="ORF">GCM10011385_26190</name>
</gene>
<dbReference type="GO" id="GO:0003723">
    <property type="term" value="F:RNA binding"/>
    <property type="evidence" value="ECO:0007669"/>
    <property type="project" value="InterPro"/>
</dbReference>
<dbReference type="SUPFAM" id="SSF75217">
    <property type="entry name" value="alpha/beta knot"/>
    <property type="match status" value="1"/>
</dbReference>
<evidence type="ECO:0000256" key="2">
    <source>
        <dbReference type="ARBA" id="ARBA00022679"/>
    </source>
</evidence>
<evidence type="ECO:0000313" key="5">
    <source>
        <dbReference type="Proteomes" id="UP000636264"/>
    </source>
</evidence>
<evidence type="ECO:0000259" key="3">
    <source>
        <dbReference type="Pfam" id="PF00588"/>
    </source>
</evidence>
<proteinExistence type="predicted"/>
<dbReference type="GO" id="GO:0032259">
    <property type="term" value="P:methylation"/>
    <property type="evidence" value="ECO:0007669"/>
    <property type="project" value="UniProtKB-KW"/>
</dbReference>
<evidence type="ECO:0000313" key="4">
    <source>
        <dbReference type="EMBL" id="GGA71076.1"/>
    </source>
</evidence>
<dbReference type="PANTHER" id="PTHR43191">
    <property type="entry name" value="RRNA METHYLTRANSFERASE 3"/>
    <property type="match status" value="1"/>
</dbReference>
<dbReference type="InterPro" id="IPR029064">
    <property type="entry name" value="Ribosomal_eL30-like_sf"/>
</dbReference>
<dbReference type="RefSeq" id="WP_188721508.1">
    <property type="nucleotide sequence ID" value="NZ_BMIF01000007.1"/>
</dbReference>
<dbReference type="InterPro" id="IPR051259">
    <property type="entry name" value="rRNA_Methyltransferase"/>
</dbReference>
<protein>
    <submittedName>
        <fullName evidence="4">RNA methyltransferase</fullName>
    </submittedName>
</protein>
<dbReference type="CDD" id="cd18095">
    <property type="entry name" value="SpoU-like_rRNA-MTase"/>
    <property type="match status" value="1"/>
</dbReference>
<organism evidence="4 5">
    <name type="scientific">Nitratireductor aestuarii</name>
    <dbReference type="NCBI Taxonomy" id="1735103"/>
    <lineage>
        <taxon>Bacteria</taxon>
        <taxon>Pseudomonadati</taxon>
        <taxon>Pseudomonadota</taxon>
        <taxon>Alphaproteobacteria</taxon>
        <taxon>Hyphomicrobiales</taxon>
        <taxon>Phyllobacteriaceae</taxon>
        <taxon>Nitratireductor</taxon>
    </lineage>
</organism>
<evidence type="ECO:0000256" key="1">
    <source>
        <dbReference type="ARBA" id="ARBA00022603"/>
    </source>
</evidence>